<accession>A0A8S5UDE1</accession>
<sequence length="193" mass="20660">MAAELNAKLATSSNPVAGRGICYVSFKANPTLPTNATADMSTLTDFESLGELSDGGFSESRSISSTDHKGAHGTIIMTTIDSDTTKYKAAFLEVSRAAVAKLRFGDTSVTETTGDVTKIDLQPYKGTPHAFVFEEEESNGYKRRTVIKRGVISAFDEVSHKKGDLMAYGMDITVNDTDDGSPAVVIYRAKISA</sequence>
<protein>
    <submittedName>
        <fullName evidence="1">Tail protein</fullName>
    </submittedName>
</protein>
<organism evidence="1">
    <name type="scientific">Siphoviridae sp. ctkhg5</name>
    <dbReference type="NCBI Taxonomy" id="2825643"/>
    <lineage>
        <taxon>Viruses</taxon>
        <taxon>Duplodnaviria</taxon>
        <taxon>Heunggongvirae</taxon>
        <taxon>Uroviricota</taxon>
        <taxon>Caudoviricetes</taxon>
    </lineage>
</organism>
<proteinExistence type="predicted"/>
<dbReference type="InterPro" id="IPR058154">
    <property type="entry name" value="Bxb1_TTP-like"/>
</dbReference>
<dbReference type="Pfam" id="PF25681">
    <property type="entry name" value="Phage_TTP_17"/>
    <property type="match status" value="1"/>
</dbReference>
<evidence type="ECO:0000313" key="1">
    <source>
        <dbReference type="EMBL" id="DAF92443.1"/>
    </source>
</evidence>
<reference evidence="1" key="1">
    <citation type="journal article" date="2021" name="Proc. Natl. Acad. Sci. U.S.A.">
        <title>A Catalog of Tens of Thousands of Viruses from Human Metagenomes Reveals Hidden Associations with Chronic Diseases.</title>
        <authorList>
            <person name="Tisza M.J."/>
            <person name="Buck C.B."/>
        </authorList>
    </citation>
    <scope>NUCLEOTIDE SEQUENCE</scope>
    <source>
        <strain evidence="1">Ctkhg5</strain>
    </source>
</reference>
<name>A0A8S5UDE1_9CAUD</name>
<dbReference type="EMBL" id="BK016067">
    <property type="protein sequence ID" value="DAF92443.1"/>
    <property type="molecule type" value="Genomic_DNA"/>
</dbReference>